<feature type="region of interest" description="Disordered" evidence="1">
    <location>
        <begin position="561"/>
        <end position="680"/>
    </location>
</feature>
<sequence length="825" mass="91861">MVLPLAAVFPVLLLVMVARLGPQPGAVRTVPVYERPKDHAPAPLRLHKALDPLPVQLADVAGERVLVRPPLSVDEDHGLHRLALSLAPPARLLREVDEPVRRFGVEYGHNAADVDPRPKPCRGRAPPALRLPLRPRVDLGPVVHHPLLPRRHEEPESPDLVDDGRRDRREPPRHDRLHPVSDVTPHRTGLEDVGVLGQHEAPEPRLHPDRKDRVALVHEDALQHPARLEAFSVRQELGELGMLGADEYERRHPFPLPPARHRLQLPRQDVPAGLPFPVDEVVEEGHKRHDYDADPAVHPLYCRQLEEHAFPRPRRQHHDEDVALPRRPLSLLYDRGGLKEGVPQLADLAEVSHHLRLQLVGELHVEGVVPSRRDACVGRLQVLYELEPGLPPHLACQQVVYRPATGPGPGPVVLLCHVDLHLPHDEAADLPPELDSYVPVARHRKRDPNGRRRRLVELLAEDGRVPQAPATVLPEPRVERRRGALYADLGLEEPLERHHPGNVRHHHLADGLGQETGHLPAEAPDRPVLVPVGDEHHLPVEDENVLRHVLRVAVPHRRHLRPAPGLAAPDVDRGQQRPLEGLRPGQPPEHAVPPPLLQPRVPQAATAQLRQPPRPRPQPLVLLVRREGLPRPFEDERVDDVAKRQPPARLGPAPAHERLERRPRLRPGPLRRPPELVDGHALPEVPQRLPAALPHQPRRAALLAPVALAVRHHADDGAKGRARPVGKPAPVPFREVLHDRRVDLVRVPVDQLRLEEVFQQEDAPAPHQPGELLGELGRQAPTQPAVRRTAGRAAAALGWVQDAEDGGEVDERVGEGFDGHLLLKG</sequence>
<feature type="region of interest" description="Disordered" evidence="1">
    <location>
        <begin position="145"/>
        <end position="206"/>
    </location>
</feature>
<feature type="region of interest" description="Disordered" evidence="1">
    <location>
        <begin position="114"/>
        <end position="133"/>
    </location>
</feature>
<accession>A0A066XSW9</accession>
<feature type="signal peptide" evidence="2">
    <location>
        <begin position="1"/>
        <end position="20"/>
    </location>
</feature>
<keyword evidence="2" id="KW-0732">Signal</keyword>
<evidence type="ECO:0000256" key="1">
    <source>
        <dbReference type="SAM" id="MobiDB-lite"/>
    </source>
</evidence>
<evidence type="ECO:0000313" key="3">
    <source>
        <dbReference type="EMBL" id="KDN71962.1"/>
    </source>
</evidence>
<evidence type="ECO:0000313" key="4">
    <source>
        <dbReference type="Proteomes" id="UP000027238"/>
    </source>
</evidence>
<proteinExistence type="predicted"/>
<feature type="compositionally biased region" description="Pro residues" evidence="1">
    <location>
        <begin position="585"/>
        <end position="597"/>
    </location>
</feature>
<gene>
    <name evidence="3" type="ORF">CSUB01_12224</name>
</gene>
<dbReference type="AlphaFoldDB" id="A0A066XSW9"/>
<dbReference type="Proteomes" id="UP000027238">
    <property type="component" value="Unassembled WGS sequence"/>
</dbReference>
<name>A0A066XSW9_COLSU</name>
<dbReference type="HOGENOM" id="CLU_343221_0_0_1"/>
<dbReference type="EMBL" id="JMSE01000081">
    <property type="protein sequence ID" value="KDN71962.1"/>
    <property type="molecule type" value="Genomic_DNA"/>
</dbReference>
<feature type="compositionally biased region" description="Basic and acidic residues" evidence="1">
    <location>
        <begin position="624"/>
        <end position="643"/>
    </location>
</feature>
<keyword evidence="4" id="KW-1185">Reference proteome</keyword>
<evidence type="ECO:0000256" key="2">
    <source>
        <dbReference type="SAM" id="SignalP"/>
    </source>
</evidence>
<protein>
    <submittedName>
        <fullName evidence="3">Uncharacterized protein</fullName>
    </submittedName>
</protein>
<feature type="compositionally biased region" description="Low complexity" evidence="1">
    <location>
        <begin position="123"/>
        <end position="133"/>
    </location>
</feature>
<feature type="compositionally biased region" description="Low complexity" evidence="1">
    <location>
        <begin position="598"/>
        <end position="611"/>
    </location>
</feature>
<reference evidence="4" key="1">
    <citation type="journal article" date="2014" name="Genome Announc.">
        <title>Draft genome sequence of Colletotrichum sublineola, a destructive pathogen of cultivated sorghum.</title>
        <authorList>
            <person name="Baroncelli R."/>
            <person name="Sanz-Martin J.M."/>
            <person name="Rech G.E."/>
            <person name="Sukno S.A."/>
            <person name="Thon M.R."/>
        </authorList>
    </citation>
    <scope>NUCLEOTIDE SEQUENCE [LARGE SCALE GENOMIC DNA]</scope>
    <source>
        <strain evidence="4">TX430BB</strain>
    </source>
</reference>
<organism evidence="3 4">
    <name type="scientific">Colletotrichum sublineola</name>
    <name type="common">Sorghum anthracnose fungus</name>
    <dbReference type="NCBI Taxonomy" id="1173701"/>
    <lineage>
        <taxon>Eukaryota</taxon>
        <taxon>Fungi</taxon>
        <taxon>Dikarya</taxon>
        <taxon>Ascomycota</taxon>
        <taxon>Pezizomycotina</taxon>
        <taxon>Sordariomycetes</taxon>
        <taxon>Hypocreomycetidae</taxon>
        <taxon>Glomerellales</taxon>
        <taxon>Glomerellaceae</taxon>
        <taxon>Colletotrichum</taxon>
        <taxon>Colletotrichum graminicola species complex</taxon>
    </lineage>
</organism>
<comment type="caution">
    <text evidence="3">The sequence shown here is derived from an EMBL/GenBank/DDBJ whole genome shotgun (WGS) entry which is preliminary data.</text>
</comment>
<feature type="chain" id="PRO_5001634330" evidence="2">
    <location>
        <begin position="21"/>
        <end position="825"/>
    </location>
</feature>
<feature type="compositionally biased region" description="Basic and acidic residues" evidence="1">
    <location>
        <begin position="162"/>
        <end position="190"/>
    </location>
</feature>